<protein>
    <submittedName>
        <fullName evidence="1">Uncharacterized protein</fullName>
    </submittedName>
</protein>
<reference evidence="1 2" key="1">
    <citation type="submission" date="2014-07" db="EMBL/GenBank/DDBJ databases">
        <title>Methanogenic archaea and the global carbon cycle.</title>
        <authorList>
            <person name="Henriksen J.R."/>
            <person name="Luke J."/>
            <person name="Reinhart S."/>
            <person name="Benedict M.N."/>
            <person name="Youngblut N.D."/>
            <person name="Metcalf M.E."/>
            <person name="Whitaker R.J."/>
            <person name="Metcalf W.W."/>
        </authorList>
    </citation>
    <scope>NUCLEOTIDE SEQUENCE [LARGE SCALE GENOMIC DNA]</scope>
    <source>
        <strain evidence="1 2">Z-761</strain>
    </source>
</reference>
<evidence type="ECO:0000313" key="1">
    <source>
        <dbReference type="EMBL" id="AKB45431.1"/>
    </source>
</evidence>
<dbReference type="HOGENOM" id="CLU_2379473_0_0_2"/>
<sequence length="94" mass="10981">MATKQKPEEKKPAVMSLTYVFRPDPVTSELRELTADEFQQLIDKGIDPKHTTAEEVYTLCGWWPAIETIYYVKGQENFITELYLNWTSAYETDK</sequence>
<name>A0A0E3LI55_9EURY</name>
<organism evidence="1 2">
    <name type="scientific">Methanosarcina vacuolata Z-761</name>
    <dbReference type="NCBI Taxonomy" id="1434123"/>
    <lineage>
        <taxon>Archaea</taxon>
        <taxon>Methanobacteriati</taxon>
        <taxon>Methanobacteriota</taxon>
        <taxon>Stenosarchaea group</taxon>
        <taxon>Methanomicrobia</taxon>
        <taxon>Methanosarcinales</taxon>
        <taxon>Methanosarcinaceae</taxon>
        <taxon>Methanosarcina</taxon>
    </lineage>
</organism>
<dbReference type="Proteomes" id="UP000033096">
    <property type="component" value="Chromosome"/>
</dbReference>
<dbReference type="GeneID" id="24811690"/>
<proteinExistence type="predicted"/>
<dbReference type="PATRIC" id="fig|1434123.4.peg.3882"/>
<evidence type="ECO:0000313" key="2">
    <source>
        <dbReference type="Proteomes" id="UP000033096"/>
    </source>
</evidence>
<accession>A0A0E3LI55</accession>
<dbReference type="AlphaFoldDB" id="A0A0E3LI55"/>
<dbReference type="KEGG" id="mvc:MSVAZ_3162"/>
<gene>
    <name evidence="1" type="ORF">MSVAZ_3162</name>
</gene>
<dbReference type="EMBL" id="CP009520">
    <property type="protein sequence ID" value="AKB45431.1"/>
    <property type="molecule type" value="Genomic_DNA"/>
</dbReference>
<dbReference type="RefSeq" id="WP_048122820.1">
    <property type="nucleotide sequence ID" value="NZ_CP009520.1"/>
</dbReference>
<keyword evidence="2" id="KW-1185">Reference proteome</keyword>